<dbReference type="GO" id="GO:0050660">
    <property type="term" value="F:flavin adenine dinucleotide binding"/>
    <property type="evidence" value="ECO:0007669"/>
    <property type="project" value="InterPro"/>
</dbReference>
<proteinExistence type="inferred from homology"/>
<accession>A0A014QQQ8</accession>
<reference evidence="5 6" key="1">
    <citation type="submission" date="2014-02" db="EMBL/GenBank/DDBJ databases">
        <title>The genome sequence of the entomopathogenic fungus Metarhizium robertsii ARSEF 2575.</title>
        <authorList>
            <person name="Giuliano Garisto Donzelli B."/>
            <person name="Roe B.A."/>
            <person name="Macmil S.L."/>
            <person name="Krasnoff S.B."/>
            <person name="Gibson D.M."/>
        </authorList>
    </citation>
    <scope>NUCLEOTIDE SEQUENCE [LARGE SCALE GENOMIC DNA]</scope>
    <source>
        <strain evidence="5 6">ARSEF 2575</strain>
    </source>
</reference>
<dbReference type="InterPro" id="IPR050416">
    <property type="entry name" value="FAD-linked_Oxidoreductase"/>
</dbReference>
<dbReference type="SUPFAM" id="SSF56176">
    <property type="entry name" value="FAD-binding/transporter-associated domain-like"/>
    <property type="match status" value="1"/>
</dbReference>
<evidence type="ECO:0000256" key="4">
    <source>
        <dbReference type="ARBA" id="ARBA00023002"/>
    </source>
</evidence>
<evidence type="ECO:0000256" key="1">
    <source>
        <dbReference type="ARBA" id="ARBA00005466"/>
    </source>
</evidence>
<dbReference type="HOGENOM" id="CLU_018354_1_0_1"/>
<sequence length="442" mass="48606">MAVALNERLDLDTLLIVKGSGSRFAIRSAGHNAKHGFSSVSTEELGIVLDLRGPESKSLDRKTSIARMGACNNWSEAFTWLEGQNLSVIGSREGRVGLSVFLLGGRVDFVPLIRDSLLTTANLIQVALANGTILNANAEENSDLYLALKGGGLQAHPLIKVQYTINMYDPSDSKNLLDAFAMVQESMEQDPKMGMFINVRRDFIAIGMFYADWVVELPAAFDPIVKLGSLVGAAVPTSNGTFSALNEILEEWAYKMQDLKHAYLTTMTKVSHELLHQGYQIWKDIVDQLPRAVNVHWSTQPLTQAAVMAGRNSGGNILGLEKVPQSYWIFACDLKQDQDDEAMWNALDAALQRSKKLAVDRELLLDPLLPTFAGASQNVLAGFGAENVKKLQDAARRYDPEGVFQKLQNGGFLLRIYDKLCLCHSPDVVRLSCLDVFSSSNP</sequence>
<keyword evidence="3" id="KW-0274">FAD</keyword>
<comment type="caution">
    <text evidence="5">The sequence shown here is derived from an EMBL/GenBank/DDBJ whole genome shotgun (WGS) entry which is preliminary data.</text>
</comment>
<dbReference type="AlphaFoldDB" id="A0A014QQQ8"/>
<gene>
    <name evidence="5" type="ORF">X797_011902</name>
</gene>
<dbReference type="Gene3D" id="3.30.465.10">
    <property type="match status" value="1"/>
</dbReference>
<dbReference type="EMBL" id="JELW01000112">
    <property type="protein sequence ID" value="EXU95025.1"/>
    <property type="molecule type" value="Genomic_DNA"/>
</dbReference>
<evidence type="ECO:0000313" key="5">
    <source>
        <dbReference type="EMBL" id="EXU95025.1"/>
    </source>
</evidence>
<evidence type="ECO:0000256" key="2">
    <source>
        <dbReference type="ARBA" id="ARBA00022630"/>
    </source>
</evidence>
<evidence type="ECO:0000256" key="3">
    <source>
        <dbReference type="ARBA" id="ARBA00022827"/>
    </source>
</evidence>
<dbReference type="InterPro" id="IPR016169">
    <property type="entry name" value="FAD-bd_PCMH_sub2"/>
</dbReference>
<keyword evidence="2" id="KW-0285">Flavoprotein</keyword>
<evidence type="ECO:0000313" key="6">
    <source>
        <dbReference type="Proteomes" id="UP000030151"/>
    </source>
</evidence>
<keyword evidence="4" id="KW-0560">Oxidoreductase</keyword>
<dbReference type="InterPro" id="IPR036318">
    <property type="entry name" value="FAD-bd_PCMH-like_sf"/>
</dbReference>
<dbReference type="GO" id="GO:0016491">
    <property type="term" value="F:oxidoreductase activity"/>
    <property type="evidence" value="ECO:0007669"/>
    <property type="project" value="UniProtKB-KW"/>
</dbReference>
<dbReference type="PANTHER" id="PTHR42973:SF54">
    <property type="entry name" value="FAD-BINDING PCMH-TYPE DOMAIN-CONTAINING PROTEIN"/>
    <property type="match status" value="1"/>
</dbReference>
<dbReference type="OrthoDB" id="2151789at2759"/>
<name>A0A014QQQ8_9HYPO</name>
<comment type="similarity">
    <text evidence="1">Belongs to the oxygen-dependent FAD-linked oxidoreductase family.</text>
</comment>
<organism evidence="5 6">
    <name type="scientific">Metarhizium robertsii</name>
    <dbReference type="NCBI Taxonomy" id="568076"/>
    <lineage>
        <taxon>Eukaryota</taxon>
        <taxon>Fungi</taxon>
        <taxon>Dikarya</taxon>
        <taxon>Ascomycota</taxon>
        <taxon>Pezizomycotina</taxon>
        <taxon>Sordariomycetes</taxon>
        <taxon>Hypocreomycetidae</taxon>
        <taxon>Hypocreales</taxon>
        <taxon>Clavicipitaceae</taxon>
        <taxon>Metarhizium</taxon>
    </lineage>
</organism>
<protein>
    <submittedName>
        <fullName evidence="5">Uncharacterized protein</fullName>
    </submittedName>
</protein>
<dbReference type="Proteomes" id="UP000030151">
    <property type="component" value="Unassembled WGS sequence"/>
</dbReference>
<dbReference type="PANTHER" id="PTHR42973">
    <property type="entry name" value="BINDING OXIDOREDUCTASE, PUTATIVE (AFU_ORTHOLOGUE AFUA_1G17690)-RELATED"/>
    <property type="match status" value="1"/>
</dbReference>